<dbReference type="InterPro" id="IPR014729">
    <property type="entry name" value="Rossmann-like_a/b/a_fold"/>
</dbReference>
<evidence type="ECO:0000313" key="2">
    <source>
        <dbReference type="EMBL" id="BDA79910.1"/>
    </source>
</evidence>
<name>A0ABN6KFM2_9LEPT</name>
<proteinExistence type="predicted"/>
<dbReference type="CDD" id="cd06259">
    <property type="entry name" value="YdcF-like"/>
    <property type="match status" value="1"/>
</dbReference>
<protein>
    <recommendedName>
        <fullName evidence="1">DUF218 domain-containing protein</fullName>
    </recommendedName>
</protein>
<dbReference type="Proteomes" id="UP000245263">
    <property type="component" value="Chromosome 1"/>
</dbReference>
<accession>A0ABN6KFM2</accession>
<gene>
    <name evidence="2" type="ORF">LPTSP3_g28400</name>
</gene>
<dbReference type="Gene3D" id="3.40.50.620">
    <property type="entry name" value="HUPs"/>
    <property type="match status" value="1"/>
</dbReference>
<dbReference type="EMBL" id="AP025028">
    <property type="protein sequence ID" value="BDA79910.1"/>
    <property type="molecule type" value="Genomic_DNA"/>
</dbReference>
<dbReference type="Pfam" id="PF02698">
    <property type="entry name" value="DUF218"/>
    <property type="match status" value="1"/>
</dbReference>
<evidence type="ECO:0000313" key="3">
    <source>
        <dbReference type="Proteomes" id="UP000245263"/>
    </source>
</evidence>
<reference evidence="2 3" key="1">
    <citation type="submission" date="2021-08" db="EMBL/GenBank/DDBJ databases">
        <title>Complete genome sequence of Leptospira kobayashii strain E30.</title>
        <authorList>
            <person name="Nakao R."/>
            <person name="Nakamura S."/>
            <person name="Masuzawa T."/>
            <person name="Koizumi N."/>
        </authorList>
    </citation>
    <scope>NUCLEOTIDE SEQUENCE [LARGE SCALE GENOMIC DNA]</scope>
    <source>
        <strain evidence="2 3">E30</strain>
    </source>
</reference>
<keyword evidence="3" id="KW-1185">Reference proteome</keyword>
<dbReference type="PANTHER" id="PTHR30336">
    <property type="entry name" value="INNER MEMBRANE PROTEIN, PROBABLE PERMEASE"/>
    <property type="match status" value="1"/>
</dbReference>
<feature type="domain" description="DUF218" evidence="1">
    <location>
        <begin position="17"/>
        <end position="160"/>
    </location>
</feature>
<dbReference type="PANTHER" id="PTHR30336:SF4">
    <property type="entry name" value="ENVELOPE BIOGENESIS FACTOR ELYC"/>
    <property type="match status" value="1"/>
</dbReference>
<dbReference type="InterPro" id="IPR003848">
    <property type="entry name" value="DUF218"/>
</dbReference>
<sequence length="170" mass="19168">MIQTISSVKERPELTDSADRLLDAVRIYKAKKAKKILFTGGSGLLFADKYREADLANKILLDLGVPKEDILLERESKNTYENAVESAKILNAHGFKDIILVTSAFHFRRAAGCFTKQGIVFYSYPTDYRSFSTDSNAFDLWVPSPGYLELSTLAIKEWVGVLIYELKGYL</sequence>
<organism evidence="2 3">
    <name type="scientific">Leptospira kobayashii</name>
    <dbReference type="NCBI Taxonomy" id="1917830"/>
    <lineage>
        <taxon>Bacteria</taxon>
        <taxon>Pseudomonadati</taxon>
        <taxon>Spirochaetota</taxon>
        <taxon>Spirochaetia</taxon>
        <taxon>Leptospirales</taxon>
        <taxon>Leptospiraceae</taxon>
        <taxon>Leptospira</taxon>
    </lineage>
</organism>
<evidence type="ECO:0000259" key="1">
    <source>
        <dbReference type="Pfam" id="PF02698"/>
    </source>
</evidence>
<dbReference type="InterPro" id="IPR051599">
    <property type="entry name" value="Cell_Envelope_Assoc"/>
</dbReference>